<reference evidence="3" key="1">
    <citation type="submission" date="2016-10" db="EMBL/GenBank/DDBJ databases">
        <authorList>
            <person name="Varghese N."/>
            <person name="Submissions S."/>
        </authorList>
    </citation>
    <scope>NUCLEOTIDE SEQUENCE [LARGE SCALE GENOMIC DNA]</scope>
    <source>
        <strain evidence="3">IBRC-M 10403</strain>
    </source>
</reference>
<accession>A0A1G6Q6X0</accession>
<gene>
    <name evidence="2" type="ORF">SAMN05216174_105130</name>
</gene>
<feature type="domain" description="PE" evidence="1">
    <location>
        <begin position="40"/>
        <end position="129"/>
    </location>
</feature>
<dbReference type="AlphaFoldDB" id="A0A1G6Q6X0"/>
<protein>
    <submittedName>
        <fullName evidence="2">PE family protein</fullName>
    </submittedName>
</protein>
<proteinExistence type="predicted"/>
<keyword evidence="3" id="KW-1185">Reference proteome</keyword>
<sequence>MNIGAAVGGAAGAVAGAAMHAADQLLKNLPSASPGGQFVVNHDNVLTAAKIIQSQVETLADEVIPALETLQVVPPGNDIVSEKVATAWNERLVTDSDSYQVRVREYVASLRNLVSQLIESARNYGYNEDEIVATLGGDQRA</sequence>
<dbReference type="RefSeq" id="WP_091450188.1">
    <property type="nucleotide sequence ID" value="NZ_FMZZ01000005.1"/>
</dbReference>
<dbReference type="STRING" id="1271860.SAMN05216174_105130"/>
<evidence type="ECO:0000259" key="1">
    <source>
        <dbReference type="Pfam" id="PF00934"/>
    </source>
</evidence>
<dbReference type="InterPro" id="IPR000084">
    <property type="entry name" value="PE-PGRS_N"/>
</dbReference>
<evidence type="ECO:0000313" key="2">
    <source>
        <dbReference type="EMBL" id="SDC88222.1"/>
    </source>
</evidence>
<dbReference type="EMBL" id="FMZZ01000005">
    <property type="protein sequence ID" value="SDC88222.1"/>
    <property type="molecule type" value="Genomic_DNA"/>
</dbReference>
<name>A0A1G6Q6X0_9PSEU</name>
<evidence type="ECO:0000313" key="3">
    <source>
        <dbReference type="Proteomes" id="UP000199501"/>
    </source>
</evidence>
<dbReference type="Pfam" id="PF00934">
    <property type="entry name" value="PE"/>
    <property type="match status" value="1"/>
</dbReference>
<dbReference type="Gene3D" id="1.10.287.850">
    <property type="entry name" value="HP0062-like domain"/>
    <property type="match status" value="1"/>
</dbReference>
<organism evidence="2 3">
    <name type="scientific">Actinokineospora iranica</name>
    <dbReference type="NCBI Taxonomy" id="1271860"/>
    <lineage>
        <taxon>Bacteria</taxon>
        <taxon>Bacillati</taxon>
        <taxon>Actinomycetota</taxon>
        <taxon>Actinomycetes</taxon>
        <taxon>Pseudonocardiales</taxon>
        <taxon>Pseudonocardiaceae</taxon>
        <taxon>Actinokineospora</taxon>
    </lineage>
</organism>
<dbReference type="OrthoDB" id="3697873at2"/>
<dbReference type="Proteomes" id="UP000199501">
    <property type="component" value="Unassembled WGS sequence"/>
</dbReference>